<evidence type="ECO:0000256" key="1">
    <source>
        <dbReference type="SAM" id="SignalP"/>
    </source>
</evidence>
<keyword evidence="4" id="KW-1185">Reference proteome</keyword>
<name>A0ABU9B1E1_9BACT</name>
<gene>
    <name evidence="3" type="ORF">WKV53_25255</name>
</gene>
<proteinExistence type="predicted"/>
<evidence type="ECO:0000313" key="3">
    <source>
        <dbReference type="EMBL" id="MEK7953849.1"/>
    </source>
</evidence>
<dbReference type="SUPFAM" id="SSF49313">
    <property type="entry name" value="Cadherin-like"/>
    <property type="match status" value="1"/>
</dbReference>
<protein>
    <submittedName>
        <fullName evidence="3">DUF3500 domain-containing protein</fullName>
    </submittedName>
</protein>
<accession>A0ABU9B1E1</accession>
<comment type="caution">
    <text evidence="3">The sequence shown here is derived from an EMBL/GenBank/DDBJ whole genome shotgun (WGS) entry which is preliminary data.</text>
</comment>
<dbReference type="InterPro" id="IPR013783">
    <property type="entry name" value="Ig-like_fold"/>
</dbReference>
<organism evidence="3 4">
    <name type="scientific">Luteolibacter soli</name>
    <dbReference type="NCBI Taxonomy" id="3135280"/>
    <lineage>
        <taxon>Bacteria</taxon>
        <taxon>Pseudomonadati</taxon>
        <taxon>Verrucomicrobiota</taxon>
        <taxon>Verrucomicrobiia</taxon>
        <taxon>Verrucomicrobiales</taxon>
        <taxon>Verrucomicrobiaceae</taxon>
        <taxon>Luteolibacter</taxon>
    </lineage>
</organism>
<dbReference type="InterPro" id="IPR036179">
    <property type="entry name" value="Ig-like_dom_sf"/>
</dbReference>
<dbReference type="InterPro" id="IPR021889">
    <property type="entry name" value="DUF3500"/>
</dbReference>
<evidence type="ECO:0000259" key="2">
    <source>
        <dbReference type="PROSITE" id="PS50835"/>
    </source>
</evidence>
<dbReference type="EMBL" id="JBBUKT010000014">
    <property type="protein sequence ID" value="MEK7953849.1"/>
    <property type="molecule type" value="Genomic_DNA"/>
</dbReference>
<dbReference type="InterPro" id="IPR007110">
    <property type="entry name" value="Ig-like_dom"/>
</dbReference>
<sequence>MKTSRSLIAILGLISGAQADTANTAAVVSAANAFMAPLTTAQKTAIDGTSANINTSVLYNGPGTTNGLANVGVWSNLPTSGTRRNGLRMTELSTTNQTNALAIATAALSTSGKQLLDDVRAADRFIAGESTNRSPSGNANSSMWGYGKYYTAFVGSPSTTAPWTYQFGGHHLAYNITYNGTYTSGMPIFAGTEPNSFTDNTGTYAPLGKQRTAILALRSGGTYTPVHTRLDGTQTAVTAGAITTSALLSGTYSGVVMGPSPHDTTFPKSYPTTGRGQLYSTLTAAQQVVVVDYIKVWVSYLHPTIADEMLAIYLSPQALAETYIGYAGSSATLATSGNYFRIDGPRCWIEFSVEGGVYLSGGVHDHGVVRDKLADYGAAYGSTTISTTVRPPSITTQPSNQSAAAGGSATFSVVAASTGTGTATLSYQWLKDGSAISGATSASYAISGASAANVGSYQVQVISTGGLVTSNAATFSLTASSPAIDTSSTLPGETVGYAYSQTLTASGGTSPYTWTLDSGTLPTNLALGTSGLISGTPNTAGTFNFTAKVTDSASATATKAFTVTVIEPLTLFLNTYGLTDASADDDHDGVSNLLEFFFGGDPTVADGSSTLPIGTYNRSAATFTYTFHIPEIDGSISWLCQYTGDLATWIDAVNGTNGVTIQAGTAVDGDVPVTVTIPTTSSRIFARVKVTGP</sequence>
<feature type="signal peptide" evidence="1">
    <location>
        <begin position="1"/>
        <end position="19"/>
    </location>
</feature>
<dbReference type="InterPro" id="IPR015919">
    <property type="entry name" value="Cadherin-like_sf"/>
</dbReference>
<dbReference type="Proteomes" id="UP001371305">
    <property type="component" value="Unassembled WGS sequence"/>
</dbReference>
<dbReference type="SUPFAM" id="SSF48726">
    <property type="entry name" value="Immunoglobulin"/>
    <property type="match status" value="1"/>
</dbReference>
<dbReference type="PROSITE" id="PS50835">
    <property type="entry name" value="IG_LIKE"/>
    <property type="match status" value="1"/>
</dbReference>
<evidence type="ECO:0000313" key="4">
    <source>
        <dbReference type="Proteomes" id="UP001371305"/>
    </source>
</evidence>
<feature type="chain" id="PRO_5045215895" evidence="1">
    <location>
        <begin position="20"/>
        <end position="693"/>
    </location>
</feature>
<dbReference type="Gene3D" id="2.60.40.10">
    <property type="entry name" value="Immunoglobulins"/>
    <property type="match status" value="2"/>
</dbReference>
<feature type="domain" description="Ig-like" evidence="2">
    <location>
        <begin position="392"/>
        <end position="476"/>
    </location>
</feature>
<dbReference type="PANTHER" id="PTHR37489:SF1">
    <property type="entry name" value="DUF3500 DOMAIN-CONTAINING PROTEIN"/>
    <property type="match status" value="1"/>
</dbReference>
<dbReference type="RefSeq" id="WP_341407616.1">
    <property type="nucleotide sequence ID" value="NZ_JBBUKT010000014.1"/>
</dbReference>
<reference evidence="3 4" key="1">
    <citation type="submission" date="2024-04" db="EMBL/GenBank/DDBJ databases">
        <title>Luteolibacter sp. isolated from soil.</title>
        <authorList>
            <person name="An J."/>
        </authorList>
    </citation>
    <scope>NUCLEOTIDE SEQUENCE [LARGE SCALE GENOMIC DNA]</scope>
    <source>
        <strain evidence="3 4">Y139</strain>
    </source>
</reference>
<keyword evidence="1" id="KW-0732">Signal</keyword>
<dbReference type="Pfam" id="PF05345">
    <property type="entry name" value="He_PIG"/>
    <property type="match status" value="1"/>
</dbReference>
<dbReference type="PANTHER" id="PTHR37489">
    <property type="entry name" value="DUF3500 DOMAIN-CONTAINING PROTEIN"/>
    <property type="match status" value="1"/>
</dbReference>
<dbReference type="Pfam" id="PF12006">
    <property type="entry name" value="DUF3500"/>
    <property type="match status" value="1"/>
</dbReference>